<keyword evidence="2" id="KW-1185">Reference proteome</keyword>
<organism evidence="1 2">
    <name type="scientific">Glossina brevipalpis</name>
    <dbReference type="NCBI Taxonomy" id="37001"/>
    <lineage>
        <taxon>Eukaryota</taxon>
        <taxon>Metazoa</taxon>
        <taxon>Ecdysozoa</taxon>
        <taxon>Arthropoda</taxon>
        <taxon>Hexapoda</taxon>
        <taxon>Insecta</taxon>
        <taxon>Pterygota</taxon>
        <taxon>Neoptera</taxon>
        <taxon>Endopterygota</taxon>
        <taxon>Diptera</taxon>
        <taxon>Brachycera</taxon>
        <taxon>Muscomorpha</taxon>
        <taxon>Hippoboscoidea</taxon>
        <taxon>Glossinidae</taxon>
        <taxon>Glossina</taxon>
    </lineage>
</organism>
<dbReference type="EnsemblMetazoa" id="GBRI021300-RA">
    <property type="protein sequence ID" value="GBRI021300-PA"/>
    <property type="gene ID" value="GBRI021300"/>
</dbReference>
<reference evidence="2" key="1">
    <citation type="submission" date="2014-03" db="EMBL/GenBank/DDBJ databases">
        <authorList>
            <person name="Aksoy S."/>
            <person name="Warren W."/>
            <person name="Wilson R.K."/>
        </authorList>
    </citation>
    <scope>NUCLEOTIDE SEQUENCE [LARGE SCALE GENOMIC DNA]</scope>
    <source>
        <strain evidence="2">IAEA</strain>
    </source>
</reference>
<reference evidence="1" key="2">
    <citation type="submission" date="2020-05" db="UniProtKB">
        <authorList>
            <consortium name="EnsemblMetazoa"/>
        </authorList>
    </citation>
    <scope>IDENTIFICATION</scope>
    <source>
        <strain evidence="1">IAEA</strain>
    </source>
</reference>
<name>A0A1A9WIS4_9MUSC</name>
<protein>
    <submittedName>
        <fullName evidence="1">Uncharacterized protein</fullName>
    </submittedName>
</protein>
<dbReference type="AlphaFoldDB" id="A0A1A9WIS4"/>
<proteinExistence type="predicted"/>
<evidence type="ECO:0000313" key="1">
    <source>
        <dbReference type="EnsemblMetazoa" id="GBRI021300-PA"/>
    </source>
</evidence>
<sequence>MPLSRIELMNGSIKRTTKQIKNKRDNKVKYKKNPHPRLQFMFNIITGD</sequence>
<accession>A0A1A9WIS4</accession>
<dbReference type="VEuPathDB" id="VectorBase:GBRI021300"/>
<evidence type="ECO:0000313" key="2">
    <source>
        <dbReference type="Proteomes" id="UP000091820"/>
    </source>
</evidence>
<dbReference type="Proteomes" id="UP000091820">
    <property type="component" value="Unassembled WGS sequence"/>
</dbReference>